<name>A0ABP7U4B7_9BURK</name>
<dbReference type="Gene3D" id="3.20.20.450">
    <property type="entry name" value="EAL domain"/>
    <property type="match status" value="1"/>
</dbReference>
<keyword evidence="1" id="KW-0600">Photoreceptor protein</keyword>
<protein>
    <submittedName>
        <fullName evidence="8">EAL domain-containing protein</fullName>
    </submittedName>
</protein>
<dbReference type="PROSITE" id="PS50883">
    <property type="entry name" value="EAL"/>
    <property type="match status" value="1"/>
</dbReference>
<dbReference type="SUPFAM" id="SSF55781">
    <property type="entry name" value="GAF domain-like"/>
    <property type="match status" value="2"/>
</dbReference>
<dbReference type="InterPro" id="IPR035919">
    <property type="entry name" value="EAL_sf"/>
</dbReference>
<dbReference type="InterPro" id="IPR001294">
    <property type="entry name" value="Phytochrome"/>
</dbReference>
<keyword evidence="2" id="KW-0716">Sensory transduction</keyword>
<dbReference type="PROSITE" id="PS50887">
    <property type="entry name" value="GGDEF"/>
    <property type="match status" value="1"/>
</dbReference>
<evidence type="ECO:0000259" key="5">
    <source>
        <dbReference type="PROSITE" id="PS50046"/>
    </source>
</evidence>
<dbReference type="PRINTS" id="PR01033">
    <property type="entry name" value="PHYTOCHROME"/>
</dbReference>
<dbReference type="Gene3D" id="3.30.70.270">
    <property type="match status" value="1"/>
</dbReference>
<dbReference type="SUPFAM" id="SSF55785">
    <property type="entry name" value="PYP-like sensor domain (PAS domain)"/>
    <property type="match status" value="1"/>
</dbReference>
<dbReference type="InterPro" id="IPR043128">
    <property type="entry name" value="Rev_trsase/Diguanyl_cyclase"/>
</dbReference>
<dbReference type="PANTHER" id="PTHR44757">
    <property type="entry name" value="DIGUANYLATE CYCLASE DGCP"/>
    <property type="match status" value="1"/>
</dbReference>
<dbReference type="RefSeq" id="WP_344765817.1">
    <property type="nucleotide sequence ID" value="NZ_BAAAZE010000016.1"/>
</dbReference>
<accession>A0ABP7U4B7</accession>
<dbReference type="InterPro" id="IPR043150">
    <property type="entry name" value="Phytochrome_PHY_sf"/>
</dbReference>
<dbReference type="Proteomes" id="UP001501353">
    <property type="component" value="Unassembled WGS sequence"/>
</dbReference>
<dbReference type="Pfam" id="PF01590">
    <property type="entry name" value="GAF"/>
    <property type="match status" value="1"/>
</dbReference>
<dbReference type="SMART" id="SM00052">
    <property type="entry name" value="EAL"/>
    <property type="match status" value="1"/>
</dbReference>
<dbReference type="Gene3D" id="3.30.450.20">
    <property type="entry name" value="PAS domain"/>
    <property type="match status" value="1"/>
</dbReference>
<dbReference type="Pfam" id="PF00563">
    <property type="entry name" value="EAL"/>
    <property type="match status" value="1"/>
</dbReference>
<dbReference type="InterPro" id="IPR000160">
    <property type="entry name" value="GGDEF_dom"/>
</dbReference>
<organism evidence="8 9">
    <name type="scientific">Actimicrobium antarcticum</name>
    <dbReference type="NCBI Taxonomy" id="1051899"/>
    <lineage>
        <taxon>Bacteria</taxon>
        <taxon>Pseudomonadati</taxon>
        <taxon>Pseudomonadota</taxon>
        <taxon>Betaproteobacteria</taxon>
        <taxon>Burkholderiales</taxon>
        <taxon>Oxalobacteraceae</taxon>
        <taxon>Actimicrobium</taxon>
    </lineage>
</organism>
<dbReference type="PANTHER" id="PTHR44757:SF2">
    <property type="entry name" value="BIOFILM ARCHITECTURE MAINTENANCE PROTEIN MBAA"/>
    <property type="match status" value="1"/>
</dbReference>
<evidence type="ECO:0000313" key="8">
    <source>
        <dbReference type="EMBL" id="GAA4034736.1"/>
    </source>
</evidence>
<keyword evidence="9" id="KW-1185">Reference proteome</keyword>
<dbReference type="InterPro" id="IPR016132">
    <property type="entry name" value="Phyto_chromo_attachment"/>
</dbReference>
<dbReference type="SUPFAM" id="SSF141868">
    <property type="entry name" value="EAL domain-like"/>
    <property type="match status" value="1"/>
</dbReference>
<gene>
    <name evidence="8" type="ORF">GCM10022212_37840</name>
</gene>
<evidence type="ECO:0000256" key="3">
    <source>
        <dbReference type="ARBA" id="ARBA00022991"/>
    </source>
</evidence>
<dbReference type="NCBIfam" id="TIGR00254">
    <property type="entry name" value="GGDEF"/>
    <property type="match status" value="1"/>
</dbReference>
<dbReference type="Pfam" id="PF00990">
    <property type="entry name" value="GGDEF"/>
    <property type="match status" value="1"/>
</dbReference>
<dbReference type="InterPro" id="IPR013654">
    <property type="entry name" value="PAS_2"/>
</dbReference>
<proteinExistence type="predicted"/>
<evidence type="ECO:0000259" key="7">
    <source>
        <dbReference type="PROSITE" id="PS50887"/>
    </source>
</evidence>
<dbReference type="Pfam" id="PF00360">
    <property type="entry name" value="PHY"/>
    <property type="match status" value="1"/>
</dbReference>
<dbReference type="InterPro" id="IPR035965">
    <property type="entry name" value="PAS-like_dom_sf"/>
</dbReference>
<dbReference type="InterPro" id="IPR029787">
    <property type="entry name" value="Nucleotide_cyclase"/>
</dbReference>
<sequence length="977" mass="109917">MDENAYPGTIPEDLERSCAEEAIHLSGTVQPYGFLMVVDSATDRIIQVSSGILRHWPQLQDASALIDMPLADWVDSLDDSEPVTVRPLPVALATVLAWRPRFERTCPVPTPPAATRWECLARSSGNRVVLEWLPLAADTVGLRRQTRIFASFTKLVARLRRADRLDEFFGECAQAVQNFSEFDRVMIYRFLPDESGEVVAEQTSASCEQQFLGLRFPATDIPAQARALYLLNTLRVIADVDAPMDTLVPELLPDGSVLDQSHCLLRGTSSVHLTYLRNMGVRATLTLSIIFDGKLWGLIACHHMQTRVPPLRVREGLRQMCELVAEVANLRFDALCQLAAIDQRLTRDRLLNEVHQALLKGDDLVFVLNEKLPALLHAFDATSLGMRIGKLVYVGGEGARSGSLQEIMEEVALRLQDRERSPRTLMWDDLLIPPGDRALHCLPEAAGLLLAQRYDDAVIFCFVTRKELVEQVRWAGEPRKTTSRLPDGRIRLEPRRSFAEWQQSVQGRCAPWQPVDVEGLKTLLQIVSEVHKLQVNRGLHAKLYWRAHHDQLTGLYNRRAMEDEVARRLDDGDFNAALILLDLDNFKKINDTYGHETGDGVLQQFSQRLKAVIRDFDLLARLGGDEFMLLLQVPSPCPFTALTLAERLHKAVERPFVMNGQQLRIGISVGIAIPPAHGRTVGELLRRADLALYQAKSRGRSCSVVFEMAMELDQLDVYRLERDLDDAIERDELVLVYQPKIDLATRRVVGLEALLRWNHPTRGQNTPSVFIPVAERTDQIVRIDRWVMHSAIAEQAKWRAEGILLPVAINLSMADILSPKLVEYLRELLAQYQVPAAAIEVEVTESCIMRELERTQRVLLALNELGISTTLDDFGTGFSSLSYLRQLPMQCLKIDQSFVKSMLDDPNSEKLTQAILAMGVALKMRIVAEGVETRDQMAWLVAHGCHIGQGYFFSPPVPPADLRDVVERIEVALSGWV</sequence>
<dbReference type="EMBL" id="BAAAZE010000016">
    <property type="protein sequence ID" value="GAA4034736.1"/>
    <property type="molecule type" value="Genomic_DNA"/>
</dbReference>
<dbReference type="InterPro" id="IPR003018">
    <property type="entry name" value="GAF"/>
</dbReference>
<feature type="domain" description="GGDEF" evidence="7">
    <location>
        <begin position="574"/>
        <end position="708"/>
    </location>
</feature>
<feature type="domain" description="Phytochrome chromophore attachment site" evidence="5">
    <location>
        <begin position="164"/>
        <end position="326"/>
    </location>
</feature>
<reference evidence="9" key="1">
    <citation type="journal article" date="2019" name="Int. J. Syst. Evol. Microbiol.">
        <title>The Global Catalogue of Microorganisms (GCM) 10K type strain sequencing project: providing services to taxonomists for standard genome sequencing and annotation.</title>
        <authorList>
            <consortium name="The Broad Institute Genomics Platform"/>
            <consortium name="The Broad Institute Genome Sequencing Center for Infectious Disease"/>
            <person name="Wu L."/>
            <person name="Ma J."/>
        </authorList>
    </citation>
    <scope>NUCLEOTIDE SEQUENCE [LARGE SCALE GENOMIC DNA]</scope>
    <source>
        <strain evidence="9">JCM 16673</strain>
    </source>
</reference>
<evidence type="ECO:0000256" key="2">
    <source>
        <dbReference type="ARBA" id="ARBA00022606"/>
    </source>
</evidence>
<evidence type="ECO:0000256" key="1">
    <source>
        <dbReference type="ARBA" id="ARBA00022543"/>
    </source>
</evidence>
<dbReference type="InterPro" id="IPR001633">
    <property type="entry name" value="EAL_dom"/>
</dbReference>
<dbReference type="Pfam" id="PF08446">
    <property type="entry name" value="PAS_2"/>
    <property type="match status" value="1"/>
</dbReference>
<dbReference type="Gene3D" id="3.30.450.270">
    <property type="match status" value="1"/>
</dbReference>
<comment type="caution">
    <text evidence="8">The sequence shown here is derived from an EMBL/GenBank/DDBJ whole genome shotgun (WGS) entry which is preliminary data.</text>
</comment>
<keyword evidence="4" id="KW-0675">Receptor</keyword>
<dbReference type="InterPro" id="IPR029016">
    <property type="entry name" value="GAF-like_dom_sf"/>
</dbReference>
<feature type="domain" description="EAL" evidence="6">
    <location>
        <begin position="717"/>
        <end position="970"/>
    </location>
</feature>
<dbReference type="PROSITE" id="PS50046">
    <property type="entry name" value="PHYTOCHROME_2"/>
    <property type="match status" value="1"/>
</dbReference>
<dbReference type="CDD" id="cd01948">
    <property type="entry name" value="EAL"/>
    <property type="match status" value="1"/>
</dbReference>
<dbReference type="SMART" id="SM00065">
    <property type="entry name" value="GAF"/>
    <property type="match status" value="1"/>
</dbReference>
<dbReference type="SMART" id="SM00267">
    <property type="entry name" value="GGDEF"/>
    <property type="match status" value="1"/>
</dbReference>
<dbReference type="InterPro" id="IPR013515">
    <property type="entry name" value="Phytochrome_cen-reg"/>
</dbReference>
<dbReference type="Gene3D" id="3.30.450.40">
    <property type="match status" value="1"/>
</dbReference>
<evidence type="ECO:0000256" key="4">
    <source>
        <dbReference type="ARBA" id="ARBA00023170"/>
    </source>
</evidence>
<evidence type="ECO:0000313" key="9">
    <source>
        <dbReference type="Proteomes" id="UP001501353"/>
    </source>
</evidence>
<keyword evidence="3" id="KW-0157">Chromophore</keyword>
<evidence type="ECO:0000259" key="6">
    <source>
        <dbReference type="PROSITE" id="PS50883"/>
    </source>
</evidence>
<dbReference type="CDD" id="cd01949">
    <property type="entry name" value="GGDEF"/>
    <property type="match status" value="1"/>
</dbReference>
<dbReference type="InterPro" id="IPR052155">
    <property type="entry name" value="Biofilm_reg_signaling"/>
</dbReference>
<dbReference type="SUPFAM" id="SSF55073">
    <property type="entry name" value="Nucleotide cyclase"/>
    <property type="match status" value="1"/>
</dbReference>